<dbReference type="KEGG" id="pswu:SY83_07660"/>
<comment type="subcellular location">
    <subcellularLocation>
        <location evidence="2">Secreted</location>
    </subcellularLocation>
</comment>
<evidence type="ECO:0000256" key="1">
    <source>
        <dbReference type="ARBA" id="ARBA00001913"/>
    </source>
</evidence>
<keyword evidence="8" id="KW-0456">Lyase</keyword>
<keyword evidence="7" id="KW-0106">Calcium</keyword>
<evidence type="ECO:0000256" key="10">
    <source>
        <dbReference type="SAM" id="MobiDB-lite"/>
    </source>
</evidence>
<feature type="domain" description="Pel9A-like right handed beta-helix region" evidence="14">
    <location>
        <begin position="28"/>
        <end position="76"/>
    </location>
</feature>
<dbReference type="Pfam" id="PF02018">
    <property type="entry name" value="CBM_4_9"/>
    <property type="match status" value="2"/>
</dbReference>
<evidence type="ECO:0000259" key="13">
    <source>
        <dbReference type="Pfam" id="PF13229"/>
    </source>
</evidence>
<evidence type="ECO:0000256" key="7">
    <source>
        <dbReference type="ARBA" id="ARBA00022837"/>
    </source>
</evidence>
<dbReference type="InterPro" id="IPR012334">
    <property type="entry name" value="Pectin_lyas_fold"/>
</dbReference>
<feature type="domain" description="CBM-cenC" evidence="12">
    <location>
        <begin position="606"/>
        <end position="721"/>
    </location>
</feature>
<feature type="domain" description="CBM-cenC" evidence="12">
    <location>
        <begin position="453"/>
        <end position="582"/>
    </location>
</feature>
<dbReference type="InterPro" id="IPR006626">
    <property type="entry name" value="PbH1"/>
</dbReference>
<name>A0A172TGU1_9BACL</name>
<sequence length="735" mass="77287">MIKQTVSVLLMLALILTGLNLAPNKGYAASSYYVSTTGSNSNPGTLAQPFATINKFMEVAEPGDTVYVRGGTYAMGETYLSKSGSAGNYITIRNYPGELPVLDGGGTAGVAFYYGENEQGAGKGQYVIIDGFVIQNYWRSAINIGWTTPARRPSDNREISPYKTVSNVIIRNNVVDRHGQNGITVMNASDITIERNIVGRTGYNPDTGSWSSGINLWGMYGNNNLVKNNVTYHNIDVSAAHTDGNGIIVDLSFYNGGVRIENNIAFENGGAGIIMTESSYGTIINNTLYDNGKEPNYVNGGTGLGFYGHDAVDNAVVKNNLVYQSFGSGLYHSNPFTNSTFQNNNISGQSGSSNPLFVDGDNANFRLQSSSPSLDTGTSSGAPSDSIGFDSGALLKTTSNQPVSWYRYAPNLSYISGKGEVASLFSPVSRPQGNGFDQGAYEAAGSGTPSGGSNLLANGELDNGTSAWWSWTDSTASGSVSVTGNAGLSGNNALLLDVTNGSDADWKLQAGQNGLTVQAGTTYTLSFKAKSSSNRSIAVQLQQGNSPYTNYLNETVNLTTSAQTFNYTFVPSTSDSATNLKFLFGGNSNDVYVDALSLTAGSGAVNLITNGDFESGNTNGWTSWGGTQQASASSKYEGNYGLYSAGNGIAQTVTGLSPNTTYTLSAHALASSGYINIGAKDYGGTEIVRQITSSTWGAIPVITFTTGSSNTSVLIYVWAPSANSGSIDNVKLIRQ</sequence>
<dbReference type="PANTHER" id="PTHR40088">
    <property type="entry name" value="PECTATE LYASE (EUROFUNG)"/>
    <property type="match status" value="1"/>
</dbReference>
<feature type="region of interest" description="Disordered" evidence="10">
    <location>
        <begin position="342"/>
        <end position="362"/>
    </location>
</feature>
<comment type="cofactor">
    <cofactor evidence="1">
        <name>Ca(2+)</name>
        <dbReference type="ChEBI" id="CHEBI:29108"/>
    </cofactor>
</comment>
<dbReference type="Gene3D" id="2.160.20.10">
    <property type="entry name" value="Single-stranded right-handed beta-helix, Pectin lyase-like"/>
    <property type="match status" value="1"/>
</dbReference>
<evidence type="ECO:0000256" key="8">
    <source>
        <dbReference type="ARBA" id="ARBA00023239"/>
    </source>
</evidence>
<dbReference type="SUPFAM" id="SSF49785">
    <property type="entry name" value="Galactose-binding domain-like"/>
    <property type="match status" value="2"/>
</dbReference>
<dbReference type="InterPro" id="IPR053868">
    <property type="entry name" value="Pel9A-like_beta_helix"/>
</dbReference>
<keyword evidence="3" id="KW-0964">Secreted</keyword>
<evidence type="ECO:0000256" key="5">
    <source>
        <dbReference type="ARBA" id="ARBA00022729"/>
    </source>
</evidence>
<evidence type="ECO:0000256" key="9">
    <source>
        <dbReference type="ARBA" id="ARBA00038263"/>
    </source>
</evidence>
<feature type="signal peptide" evidence="11">
    <location>
        <begin position="1"/>
        <end position="22"/>
    </location>
</feature>
<feature type="domain" description="Right handed beta helix" evidence="13">
    <location>
        <begin position="164"/>
        <end position="346"/>
    </location>
</feature>
<dbReference type="InterPro" id="IPR008979">
    <property type="entry name" value="Galactose-bd-like_sf"/>
</dbReference>
<dbReference type="Pfam" id="PF22842">
    <property type="entry name" value="Pel9A-like_beta_helix"/>
    <property type="match status" value="1"/>
</dbReference>
<evidence type="ECO:0000256" key="3">
    <source>
        <dbReference type="ARBA" id="ARBA00022525"/>
    </source>
</evidence>
<dbReference type="AlphaFoldDB" id="A0A172TGU1"/>
<dbReference type="GO" id="GO:0016837">
    <property type="term" value="F:carbon-oxygen lyase activity, acting on polysaccharides"/>
    <property type="evidence" value="ECO:0007669"/>
    <property type="project" value="TreeGrafter"/>
</dbReference>
<comment type="similarity">
    <text evidence="9">Belongs to the polysaccharide lyase 9 family.</text>
</comment>
<dbReference type="InterPro" id="IPR011050">
    <property type="entry name" value="Pectin_lyase_fold/virulence"/>
</dbReference>
<evidence type="ECO:0000313" key="15">
    <source>
        <dbReference type="EMBL" id="ANE46166.1"/>
    </source>
</evidence>
<dbReference type="OrthoDB" id="8660908at2"/>
<feature type="chain" id="PRO_5038618263" description="Right handed beta helix domain-containing protein" evidence="11">
    <location>
        <begin position="23"/>
        <end position="735"/>
    </location>
</feature>
<dbReference type="InterPro" id="IPR052052">
    <property type="entry name" value="Polysaccharide_Lyase_9"/>
</dbReference>
<dbReference type="PANTHER" id="PTHR40088:SF1">
    <property type="entry name" value="PECTATE LYASE PEL9"/>
    <property type="match status" value="1"/>
</dbReference>
<gene>
    <name evidence="15" type="ORF">SY83_07660</name>
</gene>
<reference evidence="15 16" key="1">
    <citation type="submission" date="2015-01" db="EMBL/GenBank/DDBJ databases">
        <title>Paenibacillus swuensis/DY6/whole genome sequencing.</title>
        <authorList>
            <person name="Kim M.K."/>
            <person name="Srinivasan S."/>
            <person name="Lee J.-J."/>
        </authorList>
    </citation>
    <scope>NUCLEOTIDE SEQUENCE [LARGE SCALE GENOMIC DNA]</scope>
    <source>
        <strain evidence="15 16">DY6</strain>
    </source>
</reference>
<keyword evidence="6" id="KW-0378">Hydrolase</keyword>
<dbReference type="GO" id="GO:0005576">
    <property type="term" value="C:extracellular region"/>
    <property type="evidence" value="ECO:0007669"/>
    <property type="project" value="UniProtKB-SubCell"/>
</dbReference>
<evidence type="ECO:0000259" key="14">
    <source>
        <dbReference type="Pfam" id="PF22842"/>
    </source>
</evidence>
<keyword evidence="5 11" id="KW-0732">Signal</keyword>
<evidence type="ECO:0000313" key="16">
    <source>
        <dbReference type="Proteomes" id="UP000076927"/>
    </source>
</evidence>
<evidence type="ECO:0000256" key="11">
    <source>
        <dbReference type="SAM" id="SignalP"/>
    </source>
</evidence>
<dbReference type="SUPFAM" id="SSF51126">
    <property type="entry name" value="Pectin lyase-like"/>
    <property type="match status" value="1"/>
</dbReference>
<evidence type="ECO:0008006" key="17">
    <source>
        <dbReference type="Google" id="ProtNLM"/>
    </source>
</evidence>
<dbReference type="InterPro" id="IPR022441">
    <property type="entry name" value="Para_beta_helix_rpt-2"/>
</dbReference>
<dbReference type="GO" id="GO:0046872">
    <property type="term" value="F:metal ion binding"/>
    <property type="evidence" value="ECO:0007669"/>
    <property type="project" value="UniProtKB-KW"/>
</dbReference>
<evidence type="ECO:0000256" key="2">
    <source>
        <dbReference type="ARBA" id="ARBA00004613"/>
    </source>
</evidence>
<dbReference type="Gene3D" id="2.60.120.260">
    <property type="entry name" value="Galactose-binding domain-like"/>
    <property type="match status" value="2"/>
</dbReference>
<dbReference type="InterPro" id="IPR039448">
    <property type="entry name" value="Beta_helix"/>
</dbReference>
<dbReference type="SMART" id="SM00710">
    <property type="entry name" value="PbH1"/>
    <property type="match status" value="8"/>
</dbReference>
<proteinExistence type="inferred from homology"/>
<dbReference type="PATRIC" id="fig|1178515.4.peg.1519"/>
<dbReference type="NCBIfam" id="TIGR03804">
    <property type="entry name" value="para_beta_helix"/>
    <property type="match status" value="1"/>
</dbReference>
<dbReference type="STRING" id="1178515.SY83_07660"/>
<protein>
    <recommendedName>
        <fullName evidence="17">Right handed beta helix domain-containing protein</fullName>
    </recommendedName>
</protein>
<evidence type="ECO:0000256" key="4">
    <source>
        <dbReference type="ARBA" id="ARBA00022723"/>
    </source>
</evidence>
<dbReference type="EMBL" id="CP011388">
    <property type="protein sequence ID" value="ANE46166.1"/>
    <property type="molecule type" value="Genomic_DNA"/>
</dbReference>
<keyword evidence="4" id="KW-0479">Metal-binding</keyword>
<accession>A0A172TGU1</accession>
<organism evidence="15 16">
    <name type="scientific">Paenibacillus swuensis</name>
    <dbReference type="NCBI Taxonomy" id="1178515"/>
    <lineage>
        <taxon>Bacteria</taxon>
        <taxon>Bacillati</taxon>
        <taxon>Bacillota</taxon>
        <taxon>Bacilli</taxon>
        <taxon>Bacillales</taxon>
        <taxon>Paenibacillaceae</taxon>
        <taxon>Paenibacillus</taxon>
    </lineage>
</organism>
<evidence type="ECO:0000256" key="6">
    <source>
        <dbReference type="ARBA" id="ARBA00022801"/>
    </source>
</evidence>
<dbReference type="InterPro" id="IPR003305">
    <property type="entry name" value="CenC_carb-bd"/>
</dbReference>
<dbReference type="Proteomes" id="UP000076927">
    <property type="component" value="Chromosome"/>
</dbReference>
<feature type="compositionally biased region" description="Low complexity" evidence="10">
    <location>
        <begin position="342"/>
        <end position="354"/>
    </location>
</feature>
<dbReference type="Pfam" id="PF13229">
    <property type="entry name" value="Beta_helix"/>
    <property type="match status" value="1"/>
</dbReference>
<dbReference type="RefSeq" id="WP_068605671.1">
    <property type="nucleotide sequence ID" value="NZ_CP011388.1"/>
</dbReference>
<keyword evidence="16" id="KW-1185">Reference proteome</keyword>
<evidence type="ECO:0000259" key="12">
    <source>
        <dbReference type="Pfam" id="PF02018"/>
    </source>
</evidence>
<dbReference type="GO" id="GO:0016798">
    <property type="term" value="F:hydrolase activity, acting on glycosyl bonds"/>
    <property type="evidence" value="ECO:0007669"/>
    <property type="project" value="InterPro"/>
</dbReference>